<dbReference type="EMBL" id="QPJW01000001">
    <property type="protein sequence ID" value="RCX23581.1"/>
    <property type="molecule type" value="Genomic_DNA"/>
</dbReference>
<dbReference type="Proteomes" id="UP000253090">
    <property type="component" value="Unassembled WGS sequence"/>
</dbReference>
<protein>
    <submittedName>
        <fullName evidence="1">Uncharacterized protein</fullName>
    </submittedName>
</protein>
<accession>A0A369BQ98</accession>
<evidence type="ECO:0000313" key="1">
    <source>
        <dbReference type="EMBL" id="RCX23581.1"/>
    </source>
</evidence>
<name>A0A369BQ98_9BACL</name>
<proteinExistence type="predicted"/>
<organism evidence="1 2">
    <name type="scientific">Fontibacillus phaseoli</name>
    <dbReference type="NCBI Taxonomy" id="1416533"/>
    <lineage>
        <taxon>Bacteria</taxon>
        <taxon>Bacillati</taxon>
        <taxon>Bacillota</taxon>
        <taxon>Bacilli</taxon>
        <taxon>Bacillales</taxon>
        <taxon>Paenibacillaceae</taxon>
        <taxon>Fontibacillus</taxon>
    </lineage>
</organism>
<evidence type="ECO:0000313" key="2">
    <source>
        <dbReference type="Proteomes" id="UP000253090"/>
    </source>
</evidence>
<keyword evidence="2" id="KW-1185">Reference proteome</keyword>
<dbReference type="AlphaFoldDB" id="A0A369BQ98"/>
<sequence>MNHYSHTLPMYVHFDRRVRLYLKIINFNKNTFGMQKTYLLYWPGIGEYNEGSSEFIVKFYDEY</sequence>
<reference evidence="1 2" key="1">
    <citation type="submission" date="2018-07" db="EMBL/GenBank/DDBJ databases">
        <title>Genomic Encyclopedia of Type Strains, Phase III (KMG-III): the genomes of soil and plant-associated and newly described type strains.</title>
        <authorList>
            <person name="Whitman W."/>
        </authorList>
    </citation>
    <scope>NUCLEOTIDE SEQUENCE [LARGE SCALE GENOMIC DNA]</scope>
    <source>
        <strain evidence="1 2">CECT 8333</strain>
    </source>
</reference>
<gene>
    <name evidence="1" type="ORF">DFP94_1011180</name>
</gene>
<comment type="caution">
    <text evidence="1">The sequence shown here is derived from an EMBL/GenBank/DDBJ whole genome shotgun (WGS) entry which is preliminary data.</text>
</comment>